<dbReference type="SUPFAM" id="SSF103481">
    <property type="entry name" value="Multidrug resistance efflux transporter EmrE"/>
    <property type="match status" value="2"/>
</dbReference>
<gene>
    <name evidence="8" type="ORF">OV287_45115</name>
</gene>
<keyword evidence="2" id="KW-1003">Cell membrane</keyword>
<feature type="transmembrane region" description="Helical" evidence="6">
    <location>
        <begin position="71"/>
        <end position="92"/>
    </location>
</feature>
<proteinExistence type="predicted"/>
<evidence type="ECO:0000256" key="2">
    <source>
        <dbReference type="ARBA" id="ARBA00022475"/>
    </source>
</evidence>
<evidence type="ECO:0000313" key="8">
    <source>
        <dbReference type="EMBL" id="MCY1081655.1"/>
    </source>
</evidence>
<evidence type="ECO:0000256" key="6">
    <source>
        <dbReference type="SAM" id="Phobius"/>
    </source>
</evidence>
<feature type="transmembrane region" description="Helical" evidence="6">
    <location>
        <begin position="220"/>
        <end position="240"/>
    </location>
</feature>
<feature type="transmembrane region" description="Helical" evidence="6">
    <location>
        <begin position="130"/>
        <end position="150"/>
    </location>
</feature>
<dbReference type="InterPro" id="IPR050638">
    <property type="entry name" value="AA-Vitamin_Transporters"/>
</dbReference>
<feature type="transmembrane region" description="Helical" evidence="6">
    <location>
        <begin position="189"/>
        <end position="208"/>
    </location>
</feature>
<feature type="transmembrane region" description="Helical" evidence="6">
    <location>
        <begin position="98"/>
        <end position="118"/>
    </location>
</feature>
<evidence type="ECO:0000313" key="9">
    <source>
        <dbReference type="Proteomes" id="UP001207654"/>
    </source>
</evidence>
<feature type="transmembrane region" description="Helical" evidence="6">
    <location>
        <begin position="277"/>
        <end position="299"/>
    </location>
</feature>
<accession>A0ABT4AJ42</accession>
<comment type="caution">
    <text evidence="8">The sequence shown here is derived from an EMBL/GenBank/DDBJ whole genome shotgun (WGS) entry which is preliminary data.</text>
</comment>
<feature type="transmembrane region" description="Helical" evidence="6">
    <location>
        <begin position="36"/>
        <end position="59"/>
    </location>
</feature>
<comment type="subcellular location">
    <subcellularLocation>
        <location evidence="1">Cell membrane</location>
        <topology evidence="1">Multi-pass membrane protein</topology>
    </subcellularLocation>
</comment>
<dbReference type="InterPro" id="IPR000620">
    <property type="entry name" value="EamA_dom"/>
</dbReference>
<dbReference type="Proteomes" id="UP001207654">
    <property type="component" value="Unassembled WGS sequence"/>
</dbReference>
<keyword evidence="4 6" id="KW-1133">Transmembrane helix</keyword>
<dbReference type="PANTHER" id="PTHR32322">
    <property type="entry name" value="INNER MEMBRANE TRANSPORTER"/>
    <property type="match status" value="1"/>
</dbReference>
<feature type="transmembrane region" description="Helical" evidence="6">
    <location>
        <begin position="7"/>
        <end position="24"/>
    </location>
</feature>
<evidence type="ECO:0000256" key="5">
    <source>
        <dbReference type="ARBA" id="ARBA00023136"/>
    </source>
</evidence>
<dbReference type="EMBL" id="JAPNKA010000001">
    <property type="protein sequence ID" value="MCY1081655.1"/>
    <property type="molecule type" value="Genomic_DNA"/>
</dbReference>
<evidence type="ECO:0000256" key="3">
    <source>
        <dbReference type="ARBA" id="ARBA00022692"/>
    </source>
</evidence>
<feature type="transmembrane region" description="Helical" evidence="6">
    <location>
        <begin position="252"/>
        <end position="271"/>
    </location>
</feature>
<evidence type="ECO:0000259" key="7">
    <source>
        <dbReference type="Pfam" id="PF00892"/>
    </source>
</evidence>
<reference evidence="8 9" key="1">
    <citation type="submission" date="2022-11" db="EMBL/GenBank/DDBJ databases">
        <title>Minimal conservation of predation-associated metabolite biosynthetic gene clusters underscores biosynthetic potential of Myxococcota including descriptions for ten novel species: Archangium lansinium sp. nov., Myxococcus landrumus sp. nov., Nannocystis bai.</title>
        <authorList>
            <person name="Ahearne A."/>
            <person name="Stevens C."/>
            <person name="Phillips K."/>
        </authorList>
    </citation>
    <scope>NUCLEOTIDE SEQUENCE [LARGE SCALE GENOMIC DNA]</scope>
    <source>
        <strain evidence="8 9">MIWBW</strain>
    </source>
</reference>
<feature type="transmembrane region" description="Helical" evidence="6">
    <location>
        <begin position="156"/>
        <end position="177"/>
    </location>
</feature>
<protein>
    <submittedName>
        <fullName evidence="8">DMT family transporter</fullName>
    </submittedName>
</protein>
<dbReference type="PANTHER" id="PTHR32322:SF18">
    <property type="entry name" value="S-ADENOSYLMETHIONINE_S-ADENOSYLHOMOCYSTEINE TRANSPORTER"/>
    <property type="match status" value="1"/>
</dbReference>
<keyword evidence="9" id="KW-1185">Reference proteome</keyword>
<sequence length="304" mass="32611">MSERRGADAFCFQLMIVLCGLWGLQQVAIKLAAADIAPIMQASARSGIAALLVGLLMCWRGGWEGLRQGTLPAGLLSGVLFALEFLLIALGLERTTAGHIAVFLYTSPIFSALGLHLLLPSERLRRMQWLGIGLCFIGIAVAFGGSVSLAEMDSRMLLGDALGLLAGLAWGATTVVIRVSKLSEAPASLTLFYQLATAFVLLLLLAIANGQVYRVELTPLAVGSVLFQGVVVSFISYLVWFWLLRRYLASNLAVFSFMTPLFGVTLGVLILHEPLSLNFVGGAVLVLLGITLVSGEAWFRRLLS</sequence>
<keyword evidence="3 6" id="KW-0812">Transmembrane</keyword>
<feature type="domain" description="EamA" evidence="7">
    <location>
        <begin position="158"/>
        <end position="294"/>
    </location>
</feature>
<keyword evidence="5 6" id="KW-0472">Membrane</keyword>
<dbReference type="InterPro" id="IPR037185">
    <property type="entry name" value="EmrE-like"/>
</dbReference>
<dbReference type="RefSeq" id="WP_267540246.1">
    <property type="nucleotide sequence ID" value="NZ_JAPNKA010000001.1"/>
</dbReference>
<evidence type="ECO:0000256" key="1">
    <source>
        <dbReference type="ARBA" id="ARBA00004651"/>
    </source>
</evidence>
<dbReference type="Pfam" id="PF00892">
    <property type="entry name" value="EamA"/>
    <property type="match status" value="2"/>
</dbReference>
<evidence type="ECO:0000256" key="4">
    <source>
        <dbReference type="ARBA" id="ARBA00022989"/>
    </source>
</evidence>
<feature type="domain" description="EamA" evidence="7">
    <location>
        <begin position="14"/>
        <end position="142"/>
    </location>
</feature>
<organism evidence="8 9">
    <name type="scientific">Archangium lansingense</name>
    <dbReference type="NCBI Taxonomy" id="2995310"/>
    <lineage>
        <taxon>Bacteria</taxon>
        <taxon>Pseudomonadati</taxon>
        <taxon>Myxococcota</taxon>
        <taxon>Myxococcia</taxon>
        <taxon>Myxococcales</taxon>
        <taxon>Cystobacterineae</taxon>
        <taxon>Archangiaceae</taxon>
        <taxon>Archangium</taxon>
    </lineage>
</organism>
<name>A0ABT4AJ42_9BACT</name>